<dbReference type="Pfam" id="PF01594">
    <property type="entry name" value="AI-2E_transport"/>
    <property type="match status" value="1"/>
</dbReference>
<organism evidence="7 8">
    <name type="scientific">Thorsellia kenyensis</name>
    <dbReference type="NCBI Taxonomy" id="1549888"/>
    <lineage>
        <taxon>Bacteria</taxon>
        <taxon>Pseudomonadati</taxon>
        <taxon>Pseudomonadota</taxon>
        <taxon>Gammaproteobacteria</taxon>
        <taxon>Enterobacterales</taxon>
        <taxon>Thorselliaceae</taxon>
        <taxon>Thorsellia</taxon>
    </lineage>
</organism>
<evidence type="ECO:0000313" key="8">
    <source>
        <dbReference type="Proteomes" id="UP001589758"/>
    </source>
</evidence>
<reference evidence="7 8" key="1">
    <citation type="submission" date="2024-09" db="EMBL/GenBank/DDBJ databases">
        <authorList>
            <person name="Sun Q."/>
            <person name="Mori K."/>
        </authorList>
    </citation>
    <scope>NUCLEOTIDE SEQUENCE [LARGE SCALE GENOMIC DNA]</scope>
    <source>
        <strain evidence="7 8">CCM 8545</strain>
    </source>
</reference>
<evidence type="ECO:0000256" key="2">
    <source>
        <dbReference type="ARBA" id="ARBA00009773"/>
    </source>
</evidence>
<feature type="transmembrane region" description="Helical" evidence="6">
    <location>
        <begin position="301"/>
        <end position="327"/>
    </location>
</feature>
<feature type="transmembrane region" description="Helical" evidence="6">
    <location>
        <begin position="12"/>
        <end position="29"/>
    </location>
</feature>
<dbReference type="NCBIfam" id="NF008930">
    <property type="entry name" value="PRK12287.1"/>
    <property type="match status" value="1"/>
</dbReference>
<comment type="similarity">
    <text evidence="2">Belongs to the autoinducer-2 exporter (AI-2E) (TC 2.A.86) family.</text>
</comment>
<dbReference type="EMBL" id="JBHLXE010000100">
    <property type="protein sequence ID" value="MFC0180390.1"/>
    <property type="molecule type" value="Genomic_DNA"/>
</dbReference>
<evidence type="ECO:0000256" key="5">
    <source>
        <dbReference type="ARBA" id="ARBA00023136"/>
    </source>
</evidence>
<keyword evidence="3 6" id="KW-0812">Transmembrane</keyword>
<evidence type="ECO:0000256" key="3">
    <source>
        <dbReference type="ARBA" id="ARBA00022692"/>
    </source>
</evidence>
<comment type="subcellular location">
    <subcellularLocation>
        <location evidence="1">Membrane</location>
        <topology evidence="1">Multi-pass membrane protein</topology>
    </subcellularLocation>
</comment>
<dbReference type="PANTHER" id="PTHR21716">
    <property type="entry name" value="TRANSMEMBRANE PROTEIN"/>
    <property type="match status" value="1"/>
</dbReference>
<feature type="transmembrane region" description="Helical" evidence="6">
    <location>
        <begin position="64"/>
        <end position="86"/>
    </location>
</feature>
<dbReference type="InterPro" id="IPR002549">
    <property type="entry name" value="AI-2E-like"/>
</dbReference>
<evidence type="ECO:0000256" key="1">
    <source>
        <dbReference type="ARBA" id="ARBA00004141"/>
    </source>
</evidence>
<dbReference type="RefSeq" id="WP_385877500.1">
    <property type="nucleotide sequence ID" value="NZ_JBHLXE010000100.1"/>
</dbReference>
<dbReference type="PANTHER" id="PTHR21716:SF64">
    <property type="entry name" value="AI-2 TRANSPORT PROTEIN TQSA"/>
    <property type="match status" value="1"/>
</dbReference>
<feature type="transmembrane region" description="Helical" evidence="6">
    <location>
        <begin position="225"/>
        <end position="248"/>
    </location>
</feature>
<keyword evidence="5 6" id="KW-0472">Membrane</keyword>
<name>A0ABV6CBP5_9GAMM</name>
<sequence length="347" mass="38531">MQKEQLATKESASQVLFIIAMLFVILAGIKAAGEIVVMILLAAFFAVIIYPIVALLQKAKVPRVIAISGIVLLIIFVFLAIITMLASSLNDFIRAYPEYAQLLNEKLKQLETLALKHDIHFSADEAMNLFDPSSFFSIATGFLSKLSGTMSRVLLITMLCVFMLFEIRLIPIKLNQILQFPEQSMPHFQRAVNAVSKYLFIKTVVSIITGMLIWAFLSYMEIRFAFLWGVLAFALNFIPSIGSILAAIFPVIQTLLLGDFYDAFIVALGYLVVNIIMGNIIDTRLMGKGLGLSTLMVFASLLFWGWLLGPIGMFLSVPLTIIIKIALENNHYGRKIAIMMGDGKSLT</sequence>
<keyword evidence="4 6" id="KW-1133">Transmembrane helix</keyword>
<comment type="caution">
    <text evidence="7">The sequence shown here is derived from an EMBL/GenBank/DDBJ whole genome shotgun (WGS) entry which is preliminary data.</text>
</comment>
<evidence type="ECO:0000256" key="6">
    <source>
        <dbReference type="SAM" id="Phobius"/>
    </source>
</evidence>
<protein>
    <submittedName>
        <fullName evidence="7">AI-2E family transporter</fullName>
    </submittedName>
</protein>
<feature type="transmembrane region" description="Helical" evidence="6">
    <location>
        <begin position="260"/>
        <end position="281"/>
    </location>
</feature>
<feature type="transmembrane region" description="Helical" evidence="6">
    <location>
        <begin position="153"/>
        <end position="170"/>
    </location>
</feature>
<keyword evidence="8" id="KW-1185">Reference proteome</keyword>
<proteinExistence type="inferred from homology"/>
<feature type="transmembrane region" description="Helical" evidence="6">
    <location>
        <begin position="199"/>
        <end position="219"/>
    </location>
</feature>
<evidence type="ECO:0000256" key="4">
    <source>
        <dbReference type="ARBA" id="ARBA00022989"/>
    </source>
</evidence>
<evidence type="ECO:0000313" key="7">
    <source>
        <dbReference type="EMBL" id="MFC0180390.1"/>
    </source>
</evidence>
<dbReference type="Proteomes" id="UP001589758">
    <property type="component" value="Unassembled WGS sequence"/>
</dbReference>
<feature type="transmembrane region" description="Helical" evidence="6">
    <location>
        <begin position="35"/>
        <end position="57"/>
    </location>
</feature>
<gene>
    <name evidence="7" type="ORF">ACFFIT_09915</name>
</gene>
<accession>A0ABV6CBP5</accession>